<feature type="domain" description="Glycosyl transferase family 1" evidence="1">
    <location>
        <begin position="186"/>
        <end position="348"/>
    </location>
</feature>
<dbReference type="AlphaFoldDB" id="A0A2H0X8M3"/>
<feature type="domain" description="Glycosyltransferase subfamily 4-like N-terminal" evidence="2">
    <location>
        <begin position="15"/>
        <end position="177"/>
    </location>
</feature>
<dbReference type="GO" id="GO:0016757">
    <property type="term" value="F:glycosyltransferase activity"/>
    <property type="evidence" value="ECO:0007669"/>
    <property type="project" value="InterPro"/>
</dbReference>
<dbReference type="Proteomes" id="UP000231098">
    <property type="component" value="Unassembled WGS sequence"/>
</dbReference>
<reference evidence="4" key="1">
    <citation type="submission" date="2017-09" db="EMBL/GenBank/DDBJ databases">
        <title>Depth-based differentiation of microbial function through sediment-hosted aquifers and enrichment of novel symbionts in the deep terrestrial subsurface.</title>
        <authorList>
            <person name="Probst A.J."/>
            <person name="Ladd B."/>
            <person name="Jarett J.K."/>
            <person name="Geller-Mcgrath D.E."/>
            <person name="Sieber C.M.K."/>
            <person name="Emerson J.B."/>
            <person name="Anantharaman K."/>
            <person name="Thomas B.C."/>
            <person name="Malmstrom R."/>
            <person name="Stieglmeier M."/>
            <person name="Klingl A."/>
            <person name="Woyke T."/>
            <person name="Ryan C.M."/>
            <person name="Banfield J.F."/>
        </authorList>
    </citation>
    <scope>NUCLEOTIDE SEQUENCE [LARGE SCALE GENOMIC DNA]</scope>
</reference>
<comment type="caution">
    <text evidence="3">The sequence shown here is derived from an EMBL/GenBank/DDBJ whole genome shotgun (WGS) entry which is preliminary data.</text>
</comment>
<evidence type="ECO:0000259" key="1">
    <source>
        <dbReference type="Pfam" id="PF00534"/>
    </source>
</evidence>
<dbReference type="Pfam" id="PF13439">
    <property type="entry name" value="Glyco_transf_4"/>
    <property type="match status" value="1"/>
</dbReference>
<evidence type="ECO:0000259" key="2">
    <source>
        <dbReference type="Pfam" id="PF13439"/>
    </source>
</evidence>
<evidence type="ECO:0000313" key="4">
    <source>
        <dbReference type="Proteomes" id="UP000231098"/>
    </source>
</evidence>
<dbReference type="InterPro" id="IPR028098">
    <property type="entry name" value="Glyco_trans_4-like_N"/>
</dbReference>
<evidence type="ECO:0008006" key="5">
    <source>
        <dbReference type="Google" id="ProtNLM"/>
    </source>
</evidence>
<dbReference type="CDD" id="cd03801">
    <property type="entry name" value="GT4_PimA-like"/>
    <property type="match status" value="1"/>
</dbReference>
<dbReference type="InterPro" id="IPR001296">
    <property type="entry name" value="Glyco_trans_1"/>
</dbReference>
<evidence type="ECO:0000313" key="3">
    <source>
        <dbReference type="EMBL" id="PIS21185.1"/>
    </source>
</evidence>
<dbReference type="Pfam" id="PF00534">
    <property type="entry name" value="Glycos_transf_1"/>
    <property type="match status" value="1"/>
</dbReference>
<sequence length="376" mass="42895">MKILFIHRWVGVHEGGTETHIKEVASFMARQGHEVYILTRKGPALSDFDPKVKVVTVGKTPGESQFSYKSMYDPRLWFYTGTYVLKILTRLLGLWIKGIRFNVVSVHFLVESKAARIFRFLTKTPFIFVIEGYTDAEAKEARHANLVMASSQHELDECYKHYGYKPVLKPHGIDLKRFRKDADKNDEIRKRYVKEGEKLVVTVCRLEPRKDLPTLIKAAKVVKEKNPKIKFVVVGEGVSGEELHQMVKDLGLSDTISFAGRVSEEDLPKYYAAGDLYALPTLYEGFGIVYLEAMASECPVLSTKVGAIPEVVEDDGVLIEPKDPEKLAEKILEILENEKLRMELVDKGLKKVREKYDREKVLGIFEESLENLLKNK</sequence>
<gene>
    <name evidence="3" type="ORF">COT51_04100</name>
</gene>
<name>A0A2H0X8M3_UNCKA</name>
<dbReference type="Gene3D" id="3.40.50.2000">
    <property type="entry name" value="Glycogen Phosphorylase B"/>
    <property type="match status" value="2"/>
</dbReference>
<dbReference type="SUPFAM" id="SSF53756">
    <property type="entry name" value="UDP-Glycosyltransferase/glycogen phosphorylase"/>
    <property type="match status" value="1"/>
</dbReference>
<protein>
    <recommendedName>
        <fullName evidence="5">Glycosyltransferase family 1 protein</fullName>
    </recommendedName>
</protein>
<dbReference type="EMBL" id="PEYV01000068">
    <property type="protein sequence ID" value="PIS21185.1"/>
    <property type="molecule type" value="Genomic_DNA"/>
</dbReference>
<dbReference type="PANTHER" id="PTHR12526">
    <property type="entry name" value="GLYCOSYLTRANSFERASE"/>
    <property type="match status" value="1"/>
</dbReference>
<dbReference type="PANTHER" id="PTHR12526:SF638">
    <property type="entry name" value="SPORE COAT PROTEIN SA"/>
    <property type="match status" value="1"/>
</dbReference>
<accession>A0A2H0X8M3</accession>
<proteinExistence type="predicted"/>
<organism evidence="3 4">
    <name type="scientific">candidate division WWE3 bacterium CG08_land_8_20_14_0_20_41_15</name>
    <dbReference type="NCBI Taxonomy" id="1975086"/>
    <lineage>
        <taxon>Bacteria</taxon>
        <taxon>Katanobacteria</taxon>
    </lineage>
</organism>